<dbReference type="EMBL" id="JBDKWZ010000022">
    <property type="protein sequence ID" value="MEN7551400.1"/>
    <property type="molecule type" value="Genomic_DNA"/>
</dbReference>
<dbReference type="InterPro" id="IPR003808">
    <property type="entry name" value="Fe-S_metab-assoc_dom"/>
</dbReference>
<comment type="similarity">
    <text evidence="1">Belongs to the SufE family.</text>
</comment>
<protein>
    <submittedName>
        <fullName evidence="3">SufE family protein</fullName>
    </submittedName>
</protein>
<comment type="caution">
    <text evidence="3">The sequence shown here is derived from an EMBL/GenBank/DDBJ whole genome shotgun (WGS) entry which is preliminary data.</text>
</comment>
<proteinExistence type="inferred from homology"/>
<accession>A0AAW9SFN5</accession>
<evidence type="ECO:0000313" key="4">
    <source>
        <dbReference type="Proteomes" id="UP001403385"/>
    </source>
</evidence>
<dbReference type="RefSeq" id="WP_346824181.1">
    <property type="nucleotide sequence ID" value="NZ_JBDKWZ010000022.1"/>
</dbReference>
<feature type="domain" description="Fe-S metabolism associated" evidence="2">
    <location>
        <begin position="18"/>
        <end position="130"/>
    </location>
</feature>
<sequence>MSINEVQDEIIEEFGLLAGDRESTIFYIMELGQKLEALPEEHQIDDNLIKGCQSKVWLVTKFEGGKVFFHADSNTDITKGLISILIRVLSGRTTAEIQQADLYFIEKIGMNNVIGSQRSNGFAAMIKQMKLFAFAYQAKAASEQSSN</sequence>
<evidence type="ECO:0000313" key="3">
    <source>
        <dbReference type="EMBL" id="MEN7551400.1"/>
    </source>
</evidence>
<dbReference type="PANTHER" id="PTHR43597">
    <property type="entry name" value="SULFUR ACCEPTOR PROTEIN CSDE"/>
    <property type="match status" value="1"/>
</dbReference>
<organism evidence="3 4">
    <name type="scientific">Rapidithrix thailandica</name>
    <dbReference type="NCBI Taxonomy" id="413964"/>
    <lineage>
        <taxon>Bacteria</taxon>
        <taxon>Pseudomonadati</taxon>
        <taxon>Bacteroidota</taxon>
        <taxon>Cytophagia</taxon>
        <taxon>Cytophagales</taxon>
        <taxon>Flammeovirgaceae</taxon>
        <taxon>Rapidithrix</taxon>
    </lineage>
</organism>
<keyword evidence="4" id="KW-1185">Reference proteome</keyword>
<dbReference type="Gene3D" id="3.90.1010.10">
    <property type="match status" value="1"/>
</dbReference>
<dbReference type="AlphaFoldDB" id="A0AAW9SFN5"/>
<evidence type="ECO:0000259" key="2">
    <source>
        <dbReference type="Pfam" id="PF02657"/>
    </source>
</evidence>
<dbReference type="Pfam" id="PF02657">
    <property type="entry name" value="SufE"/>
    <property type="match status" value="1"/>
</dbReference>
<dbReference type="Proteomes" id="UP001403385">
    <property type="component" value="Unassembled WGS sequence"/>
</dbReference>
<name>A0AAW9SFN5_9BACT</name>
<dbReference type="SUPFAM" id="SSF82649">
    <property type="entry name" value="SufE/NifU"/>
    <property type="match status" value="1"/>
</dbReference>
<evidence type="ECO:0000256" key="1">
    <source>
        <dbReference type="ARBA" id="ARBA00010282"/>
    </source>
</evidence>
<reference evidence="3 4" key="1">
    <citation type="submission" date="2024-04" db="EMBL/GenBank/DDBJ databases">
        <title>Novel genus in family Flammeovirgaceae.</title>
        <authorList>
            <person name="Nguyen T.H."/>
            <person name="Vuong T.Q."/>
            <person name="Le H."/>
            <person name="Kim S.-G."/>
        </authorList>
    </citation>
    <scope>NUCLEOTIDE SEQUENCE [LARGE SCALE GENOMIC DNA]</scope>
    <source>
        <strain evidence="3 4">JCM 23209</strain>
    </source>
</reference>
<dbReference type="PANTHER" id="PTHR43597:SF5">
    <property type="entry name" value="SUFE-LIKE PROTEIN 2, CHLOROPLASTIC"/>
    <property type="match status" value="1"/>
</dbReference>
<gene>
    <name evidence="3" type="ORF">AAG747_26020</name>
</gene>